<proteinExistence type="predicted"/>
<protein>
    <submittedName>
        <fullName evidence="1">Unannotated protein</fullName>
    </submittedName>
</protein>
<dbReference type="AlphaFoldDB" id="A0A6J7KIY1"/>
<name>A0A6J7KIY1_9ZZZZ</name>
<evidence type="ECO:0000313" key="1">
    <source>
        <dbReference type="EMBL" id="CAB4954419.1"/>
    </source>
</evidence>
<dbReference type="EMBL" id="CAFBNF010000202">
    <property type="protein sequence ID" value="CAB4954419.1"/>
    <property type="molecule type" value="Genomic_DNA"/>
</dbReference>
<sequence>MYVFLPWGTTMGRAVTDWSSSMAAMFSSVTGSTATNVVNGCGPYWSMHPDIAPLP</sequence>
<organism evidence="1">
    <name type="scientific">freshwater metagenome</name>
    <dbReference type="NCBI Taxonomy" id="449393"/>
    <lineage>
        <taxon>unclassified sequences</taxon>
        <taxon>metagenomes</taxon>
        <taxon>ecological metagenomes</taxon>
    </lineage>
</organism>
<accession>A0A6J7KIY1</accession>
<gene>
    <name evidence="1" type="ORF">UFOPK3773_01598</name>
</gene>
<reference evidence="1" key="1">
    <citation type="submission" date="2020-05" db="EMBL/GenBank/DDBJ databases">
        <authorList>
            <person name="Chiriac C."/>
            <person name="Salcher M."/>
            <person name="Ghai R."/>
            <person name="Kavagutti S V."/>
        </authorList>
    </citation>
    <scope>NUCLEOTIDE SEQUENCE</scope>
</reference>